<evidence type="ECO:0000256" key="9">
    <source>
        <dbReference type="ARBA" id="ARBA00022833"/>
    </source>
</evidence>
<reference evidence="13 14" key="1">
    <citation type="submission" date="2024-08" db="EMBL/GenBank/DDBJ databases">
        <authorList>
            <person name="Cucini C."/>
            <person name="Frati F."/>
        </authorList>
    </citation>
    <scope>NUCLEOTIDE SEQUENCE [LARGE SCALE GENOMIC DNA]</scope>
</reference>
<name>A0ABP1QD25_9HEXA</name>
<sequence>MEGFQTCPICLEIPEDNIYQCSAGHIICNLCIPKVPANLCPQCRISFGLSKIRSRVLEEILDPIEYPCKFKSLGCEQLLKRWQIKRHAEACFHNPNLTPLCEKMGYQNCNFMLGSASRAQIISHFGTVHNCPLKLKPRILEVPGKLLMEQFRLRNKQRVPGGASVPTETPCLSYNILYSLITPDEMGPLFLIFVKVNRITDSLSLLCIRVWHPEFHGSFRYRAKLQLLRSTPQSTRIVVNEDGSQAQLNNVINPFPLTWELMVYNVKEVIPLLNASLVNISISLLEQSRFGDKARDRLLIKISLA</sequence>
<dbReference type="InterPro" id="IPR013010">
    <property type="entry name" value="Znf_SIAH"/>
</dbReference>
<feature type="domain" description="RING-type" evidence="11">
    <location>
        <begin position="7"/>
        <end position="44"/>
    </location>
</feature>
<dbReference type="Pfam" id="PF21362">
    <property type="entry name" value="Sina_RING"/>
    <property type="match status" value="1"/>
</dbReference>
<evidence type="ECO:0000256" key="3">
    <source>
        <dbReference type="ARBA" id="ARBA00009119"/>
    </source>
</evidence>
<keyword evidence="6" id="KW-0479">Metal-binding</keyword>
<gene>
    <name evidence="13" type="ORF">ODALV1_LOCUS9773</name>
</gene>
<dbReference type="PROSITE" id="PS50089">
    <property type="entry name" value="ZF_RING_2"/>
    <property type="match status" value="1"/>
</dbReference>
<dbReference type="EMBL" id="CAXLJM020000030">
    <property type="protein sequence ID" value="CAL8097886.1"/>
    <property type="molecule type" value="Genomic_DNA"/>
</dbReference>
<evidence type="ECO:0000313" key="14">
    <source>
        <dbReference type="Proteomes" id="UP001642540"/>
    </source>
</evidence>
<feature type="domain" description="SIAH-type" evidence="12">
    <location>
        <begin position="63"/>
        <end position="130"/>
    </location>
</feature>
<keyword evidence="5" id="KW-0808">Transferase</keyword>
<accession>A0ABP1QD25</accession>
<dbReference type="SUPFAM" id="SSF57850">
    <property type="entry name" value="RING/U-box"/>
    <property type="match status" value="1"/>
</dbReference>
<keyword evidence="14" id="KW-1185">Reference proteome</keyword>
<evidence type="ECO:0000256" key="4">
    <source>
        <dbReference type="ARBA" id="ARBA00012483"/>
    </source>
</evidence>
<keyword evidence="7 10" id="KW-0863">Zinc-finger</keyword>
<evidence type="ECO:0000256" key="10">
    <source>
        <dbReference type="PROSITE-ProRule" id="PRU00455"/>
    </source>
</evidence>
<dbReference type="InterPro" id="IPR052088">
    <property type="entry name" value="E3_ubiquitin-ligase_SINA"/>
</dbReference>
<dbReference type="InterPro" id="IPR001841">
    <property type="entry name" value="Znf_RING"/>
</dbReference>
<keyword evidence="8" id="KW-0833">Ubl conjugation pathway</keyword>
<evidence type="ECO:0000256" key="7">
    <source>
        <dbReference type="ARBA" id="ARBA00022771"/>
    </source>
</evidence>
<evidence type="ECO:0000259" key="12">
    <source>
        <dbReference type="PROSITE" id="PS51081"/>
    </source>
</evidence>
<dbReference type="PROSITE" id="PS51081">
    <property type="entry name" value="ZF_SIAH"/>
    <property type="match status" value="1"/>
</dbReference>
<evidence type="ECO:0000256" key="8">
    <source>
        <dbReference type="ARBA" id="ARBA00022786"/>
    </source>
</evidence>
<dbReference type="Proteomes" id="UP001642540">
    <property type="component" value="Unassembled WGS sequence"/>
</dbReference>
<dbReference type="PANTHER" id="PTHR10315">
    <property type="entry name" value="E3 UBIQUITIN PROTEIN LIGASE SIAH"/>
    <property type="match status" value="1"/>
</dbReference>
<evidence type="ECO:0000259" key="11">
    <source>
        <dbReference type="PROSITE" id="PS50089"/>
    </source>
</evidence>
<evidence type="ECO:0000256" key="2">
    <source>
        <dbReference type="ARBA" id="ARBA00004906"/>
    </source>
</evidence>
<comment type="catalytic activity">
    <reaction evidence="1">
        <text>S-ubiquitinyl-[E2 ubiquitin-conjugating enzyme]-L-cysteine + [acceptor protein]-L-lysine = [E2 ubiquitin-conjugating enzyme]-L-cysteine + N(6)-ubiquitinyl-[acceptor protein]-L-lysine.</text>
        <dbReference type="EC" id="2.3.2.27"/>
    </reaction>
</comment>
<evidence type="ECO:0000256" key="6">
    <source>
        <dbReference type="ARBA" id="ARBA00022723"/>
    </source>
</evidence>
<dbReference type="EC" id="2.3.2.27" evidence="4"/>
<dbReference type="InterPro" id="IPR049548">
    <property type="entry name" value="Sina-like_RING"/>
</dbReference>
<protein>
    <recommendedName>
        <fullName evidence="4">RING-type E3 ubiquitin transferase</fullName>
        <ecNumber evidence="4">2.3.2.27</ecNumber>
    </recommendedName>
</protein>
<organism evidence="13 14">
    <name type="scientific">Orchesella dallaii</name>
    <dbReference type="NCBI Taxonomy" id="48710"/>
    <lineage>
        <taxon>Eukaryota</taxon>
        <taxon>Metazoa</taxon>
        <taxon>Ecdysozoa</taxon>
        <taxon>Arthropoda</taxon>
        <taxon>Hexapoda</taxon>
        <taxon>Collembola</taxon>
        <taxon>Entomobryomorpha</taxon>
        <taxon>Entomobryoidea</taxon>
        <taxon>Orchesellidae</taxon>
        <taxon>Orchesellinae</taxon>
        <taxon>Orchesella</taxon>
    </lineage>
</organism>
<evidence type="ECO:0000313" key="13">
    <source>
        <dbReference type="EMBL" id="CAL8097886.1"/>
    </source>
</evidence>
<dbReference type="InterPro" id="IPR013083">
    <property type="entry name" value="Znf_RING/FYVE/PHD"/>
</dbReference>
<evidence type="ECO:0000256" key="5">
    <source>
        <dbReference type="ARBA" id="ARBA00022679"/>
    </source>
</evidence>
<keyword evidence="9" id="KW-0862">Zinc</keyword>
<dbReference type="PANTHER" id="PTHR10315:SF83">
    <property type="entry name" value="RING-TYPE E3 UBIQUITIN TRANSFERASE"/>
    <property type="match status" value="1"/>
</dbReference>
<comment type="caution">
    <text evidence="13">The sequence shown here is derived from an EMBL/GenBank/DDBJ whole genome shotgun (WGS) entry which is preliminary data.</text>
</comment>
<proteinExistence type="inferred from homology"/>
<comment type="similarity">
    <text evidence="3">Belongs to the SINA (Seven in absentia) family.</text>
</comment>
<comment type="pathway">
    <text evidence="2">Protein modification; protein ubiquitination.</text>
</comment>
<dbReference type="Gene3D" id="3.30.40.10">
    <property type="entry name" value="Zinc/RING finger domain, C3HC4 (zinc finger)"/>
    <property type="match status" value="2"/>
</dbReference>
<evidence type="ECO:0000256" key="1">
    <source>
        <dbReference type="ARBA" id="ARBA00000900"/>
    </source>
</evidence>